<dbReference type="InterPro" id="IPR029039">
    <property type="entry name" value="Flavoprotein-like_sf"/>
</dbReference>
<accession>A0ABU4WHR2</accession>
<evidence type="ECO:0000313" key="4">
    <source>
        <dbReference type="Proteomes" id="UP001275932"/>
    </source>
</evidence>
<feature type="domain" description="Flavodoxin-like" evidence="2">
    <location>
        <begin position="32"/>
        <end position="185"/>
    </location>
</feature>
<evidence type="ECO:0000256" key="1">
    <source>
        <dbReference type="ARBA" id="ARBA00001917"/>
    </source>
</evidence>
<dbReference type="SUPFAM" id="SSF52218">
    <property type="entry name" value="Flavoproteins"/>
    <property type="match status" value="1"/>
</dbReference>
<keyword evidence="4" id="KW-1185">Reference proteome</keyword>
<protein>
    <recommendedName>
        <fullName evidence="2">Flavodoxin-like domain-containing protein</fullName>
    </recommendedName>
</protein>
<dbReference type="InterPro" id="IPR008254">
    <property type="entry name" value="Flavodoxin/NO_synth"/>
</dbReference>
<dbReference type="PROSITE" id="PS00201">
    <property type="entry name" value="FLAVODOXIN"/>
    <property type="match status" value="1"/>
</dbReference>
<evidence type="ECO:0000313" key="3">
    <source>
        <dbReference type="EMBL" id="MDX8416100.1"/>
    </source>
</evidence>
<dbReference type="RefSeq" id="WP_370397553.1">
    <property type="nucleotide sequence ID" value="NZ_JALBUT010000009.1"/>
</dbReference>
<evidence type="ECO:0000259" key="2">
    <source>
        <dbReference type="PROSITE" id="PS50902"/>
    </source>
</evidence>
<dbReference type="Pfam" id="PF12682">
    <property type="entry name" value="Flavodoxin_4"/>
    <property type="match status" value="1"/>
</dbReference>
<dbReference type="PROSITE" id="PS50902">
    <property type="entry name" value="FLAVODOXIN_LIKE"/>
    <property type="match status" value="1"/>
</dbReference>
<comment type="cofactor">
    <cofactor evidence="1">
        <name>FMN</name>
        <dbReference type="ChEBI" id="CHEBI:58210"/>
    </cofactor>
</comment>
<dbReference type="Gene3D" id="3.40.50.360">
    <property type="match status" value="1"/>
</dbReference>
<dbReference type="EMBL" id="JALBUT010000009">
    <property type="protein sequence ID" value="MDX8416100.1"/>
    <property type="molecule type" value="Genomic_DNA"/>
</dbReference>
<name>A0ABU4WHR2_9BACT</name>
<proteinExistence type="predicted"/>
<dbReference type="Proteomes" id="UP001275932">
    <property type="component" value="Unassembled WGS sequence"/>
</dbReference>
<sequence>MNRKKFMATLPAALFAMRELCAQPPEKKGQKMLIVYYSWSGNTRVLANTIKRLSNADILEILPEKPYPDSYRQTVDIAKKETDTGYTPPIKTKIPNISDYDMILIGSPNWWGTVSSPIRTFICENNLSGKKIAPFITHEGSRMGRSLSDIKKLCPNSEILEALPIRGGSVKEAEKEAEKWLKRINAIS</sequence>
<organism evidence="3 4">
    <name type="scientific">Intestinicryptomonas porci</name>
    <dbReference type="NCBI Taxonomy" id="2926320"/>
    <lineage>
        <taxon>Bacteria</taxon>
        <taxon>Pseudomonadati</taxon>
        <taxon>Verrucomicrobiota</taxon>
        <taxon>Opitutia</taxon>
        <taxon>Opitutales</taxon>
        <taxon>Intestinicryptomonaceae</taxon>
        <taxon>Intestinicryptomonas</taxon>
    </lineage>
</organism>
<comment type="caution">
    <text evidence="3">The sequence shown here is derived from an EMBL/GenBank/DDBJ whole genome shotgun (WGS) entry which is preliminary data.</text>
</comment>
<dbReference type="InterPro" id="IPR001226">
    <property type="entry name" value="Flavodoxin_CS"/>
</dbReference>
<dbReference type="PANTHER" id="PTHR39201">
    <property type="entry name" value="EXPORTED PROTEIN-RELATED"/>
    <property type="match status" value="1"/>
</dbReference>
<dbReference type="PANTHER" id="PTHR39201:SF1">
    <property type="entry name" value="FLAVODOXIN-LIKE DOMAIN-CONTAINING PROTEIN"/>
    <property type="match status" value="1"/>
</dbReference>
<gene>
    <name evidence="3" type="ORF">MOX91_07920</name>
</gene>
<reference evidence="3 4" key="1">
    <citation type="submission" date="2022-03" db="EMBL/GenBank/DDBJ databases">
        <title>Novel taxa within the pig intestine.</title>
        <authorList>
            <person name="Wylensek D."/>
            <person name="Bishof K."/>
            <person name="Afrizal A."/>
            <person name="Clavel T."/>
        </authorList>
    </citation>
    <scope>NUCLEOTIDE SEQUENCE [LARGE SCALE GENOMIC DNA]</scope>
    <source>
        <strain evidence="3 4">CLA-KB-P66</strain>
    </source>
</reference>